<accession>A0A928V6E8</accession>
<keyword evidence="1" id="KW-1133">Transmembrane helix</keyword>
<protein>
    <submittedName>
        <fullName evidence="2">Uncharacterized protein</fullName>
    </submittedName>
</protein>
<name>A0A928V6E8_9GAMM</name>
<dbReference type="Proteomes" id="UP000652567">
    <property type="component" value="Unassembled WGS sequence"/>
</dbReference>
<keyword evidence="1" id="KW-0472">Membrane</keyword>
<sequence>MAFIYLEILFYPRLSVIQFSYTYRTFALVILGLLIYLLQGAFSYVLLQYYLRSPPEWLASTGTYLSLLPLVIQKQSQGK</sequence>
<dbReference type="EMBL" id="PRDL01000001">
    <property type="protein sequence ID" value="MBE8717497.1"/>
    <property type="molecule type" value="Genomic_DNA"/>
</dbReference>
<comment type="caution">
    <text evidence="2">The sequence shown here is derived from an EMBL/GenBank/DDBJ whole genome shotgun (WGS) entry which is preliminary data.</text>
</comment>
<dbReference type="AlphaFoldDB" id="A0A928V6E8"/>
<proteinExistence type="predicted"/>
<reference evidence="2" key="1">
    <citation type="submission" date="2018-07" db="EMBL/GenBank/DDBJ databases">
        <title>Genome assembly of strain Ka43.</title>
        <authorList>
            <person name="Kukolya J."/>
            <person name="Nagy I."/>
            <person name="Horvath B."/>
            <person name="Toth A."/>
        </authorList>
    </citation>
    <scope>NUCLEOTIDE SEQUENCE</scope>
    <source>
        <strain evidence="2">KB43</strain>
    </source>
</reference>
<keyword evidence="3" id="KW-1185">Reference proteome</keyword>
<evidence type="ECO:0000313" key="2">
    <source>
        <dbReference type="EMBL" id="MBE8717497.1"/>
    </source>
</evidence>
<organism evidence="2 3">
    <name type="scientific">Cellvibrio polysaccharolyticus</name>
    <dbReference type="NCBI Taxonomy" id="2082724"/>
    <lineage>
        <taxon>Bacteria</taxon>
        <taxon>Pseudomonadati</taxon>
        <taxon>Pseudomonadota</taxon>
        <taxon>Gammaproteobacteria</taxon>
        <taxon>Cellvibrionales</taxon>
        <taxon>Cellvibrionaceae</taxon>
        <taxon>Cellvibrio</taxon>
    </lineage>
</organism>
<keyword evidence="1" id="KW-0812">Transmembrane</keyword>
<feature type="transmembrane region" description="Helical" evidence="1">
    <location>
        <begin position="21"/>
        <end position="45"/>
    </location>
</feature>
<evidence type="ECO:0000313" key="3">
    <source>
        <dbReference type="Proteomes" id="UP000652567"/>
    </source>
</evidence>
<evidence type="ECO:0000256" key="1">
    <source>
        <dbReference type="SAM" id="Phobius"/>
    </source>
</evidence>
<gene>
    <name evidence="2" type="ORF">C4F51_09875</name>
</gene>